<protein>
    <recommendedName>
        <fullName evidence="8">Ribonuclease VapC</fullName>
        <shortName evidence="8">RNase VapC</shortName>
        <ecNumber evidence="8">3.1.-.-</ecNumber>
    </recommendedName>
    <alternativeName>
        <fullName evidence="8">Toxin VapC</fullName>
    </alternativeName>
</protein>
<gene>
    <name evidence="8" type="primary">vapC</name>
    <name evidence="10" type="ORF">A3A74_04465</name>
</gene>
<evidence type="ECO:0000256" key="4">
    <source>
        <dbReference type="ARBA" id="ARBA00022723"/>
    </source>
</evidence>
<evidence type="ECO:0000256" key="2">
    <source>
        <dbReference type="ARBA" id="ARBA00022649"/>
    </source>
</evidence>
<evidence type="ECO:0000256" key="6">
    <source>
        <dbReference type="ARBA" id="ARBA00022842"/>
    </source>
</evidence>
<dbReference type="CDD" id="cd18741">
    <property type="entry name" value="PIN_VapC4-5_FitB-like"/>
    <property type="match status" value="1"/>
</dbReference>
<reference evidence="10 11" key="1">
    <citation type="journal article" date="2016" name="Nat. Commun.">
        <title>Thousands of microbial genomes shed light on interconnected biogeochemical processes in an aquifer system.</title>
        <authorList>
            <person name="Anantharaman K."/>
            <person name="Brown C.T."/>
            <person name="Hug L.A."/>
            <person name="Sharon I."/>
            <person name="Castelle C.J."/>
            <person name="Probst A.J."/>
            <person name="Thomas B.C."/>
            <person name="Singh A."/>
            <person name="Wilkins M.J."/>
            <person name="Karaoz U."/>
            <person name="Brodie E.L."/>
            <person name="Williams K.H."/>
            <person name="Hubbard S.S."/>
            <person name="Banfield J.F."/>
        </authorList>
    </citation>
    <scope>NUCLEOTIDE SEQUENCE [LARGE SCALE GENOMIC DNA]</scope>
</reference>
<evidence type="ECO:0000259" key="9">
    <source>
        <dbReference type="Pfam" id="PF01850"/>
    </source>
</evidence>
<dbReference type="HAMAP" id="MF_00265">
    <property type="entry name" value="VapC_Nob1"/>
    <property type="match status" value="1"/>
</dbReference>
<dbReference type="Pfam" id="PF01850">
    <property type="entry name" value="PIN"/>
    <property type="match status" value="1"/>
</dbReference>
<dbReference type="PANTHER" id="PTHR33653">
    <property type="entry name" value="RIBONUCLEASE VAPC2"/>
    <property type="match status" value="1"/>
</dbReference>
<dbReference type="InterPro" id="IPR050556">
    <property type="entry name" value="Type_II_TA_system_RNase"/>
</dbReference>
<sequence length="124" mass="14175">MNTYLCDSNIFIDYLRGFRKSLQLLQDRSRIKVSAVTVGELLQGARDKKALSNINQMLKNFEVIHTNELISKKALDILEEHHLASGILLFDAFIAATAIEYNLILITGNLKHFKMIKGLKVEKW</sequence>
<keyword evidence="8" id="KW-0800">Toxin</keyword>
<keyword evidence="4 8" id="KW-0479">Metal-binding</keyword>
<evidence type="ECO:0000313" key="11">
    <source>
        <dbReference type="Proteomes" id="UP000179270"/>
    </source>
</evidence>
<comment type="caution">
    <text evidence="10">The sequence shown here is derived from an EMBL/GenBank/DDBJ whole genome shotgun (WGS) entry which is preliminary data.</text>
</comment>
<dbReference type="EMBL" id="MGAF01000045">
    <property type="protein sequence ID" value="OGK39721.1"/>
    <property type="molecule type" value="Genomic_DNA"/>
</dbReference>
<dbReference type="SUPFAM" id="SSF88723">
    <property type="entry name" value="PIN domain-like"/>
    <property type="match status" value="1"/>
</dbReference>
<dbReference type="EC" id="3.1.-.-" evidence="8"/>
<comment type="function">
    <text evidence="8">Toxic component of a toxin-antitoxin (TA) system. An RNase.</text>
</comment>
<evidence type="ECO:0000256" key="1">
    <source>
        <dbReference type="ARBA" id="ARBA00001946"/>
    </source>
</evidence>
<dbReference type="Proteomes" id="UP000179270">
    <property type="component" value="Unassembled WGS sequence"/>
</dbReference>
<dbReference type="GO" id="GO:0090729">
    <property type="term" value="F:toxin activity"/>
    <property type="evidence" value="ECO:0007669"/>
    <property type="project" value="UniProtKB-KW"/>
</dbReference>
<dbReference type="STRING" id="1802055.A3A74_04465"/>
<keyword evidence="5 8" id="KW-0378">Hydrolase</keyword>
<evidence type="ECO:0000313" key="10">
    <source>
        <dbReference type="EMBL" id="OGK39721.1"/>
    </source>
</evidence>
<dbReference type="GO" id="GO:0016787">
    <property type="term" value="F:hydrolase activity"/>
    <property type="evidence" value="ECO:0007669"/>
    <property type="project" value="UniProtKB-KW"/>
</dbReference>
<dbReference type="GO" id="GO:0004540">
    <property type="term" value="F:RNA nuclease activity"/>
    <property type="evidence" value="ECO:0007669"/>
    <property type="project" value="InterPro"/>
</dbReference>
<evidence type="ECO:0000256" key="3">
    <source>
        <dbReference type="ARBA" id="ARBA00022722"/>
    </source>
</evidence>
<dbReference type="InterPro" id="IPR029060">
    <property type="entry name" value="PIN-like_dom_sf"/>
</dbReference>
<evidence type="ECO:0000256" key="8">
    <source>
        <dbReference type="HAMAP-Rule" id="MF_00265"/>
    </source>
</evidence>
<dbReference type="GO" id="GO:0000287">
    <property type="term" value="F:magnesium ion binding"/>
    <property type="evidence" value="ECO:0007669"/>
    <property type="project" value="UniProtKB-UniRule"/>
</dbReference>
<evidence type="ECO:0000256" key="5">
    <source>
        <dbReference type="ARBA" id="ARBA00022801"/>
    </source>
</evidence>
<dbReference type="InterPro" id="IPR022907">
    <property type="entry name" value="VapC_family"/>
</dbReference>
<feature type="binding site" evidence="8">
    <location>
        <position position="7"/>
    </location>
    <ligand>
        <name>Mg(2+)</name>
        <dbReference type="ChEBI" id="CHEBI:18420"/>
    </ligand>
</feature>
<name>A0A1F7I8M5_9BACT</name>
<proteinExistence type="inferred from homology"/>
<organism evidence="10 11">
    <name type="scientific">Candidatus Roizmanbacteria bacterium RIFCSPLOWO2_01_FULL_35_13</name>
    <dbReference type="NCBI Taxonomy" id="1802055"/>
    <lineage>
        <taxon>Bacteria</taxon>
        <taxon>Candidatus Roizmaniibacteriota</taxon>
    </lineage>
</organism>
<evidence type="ECO:0000256" key="7">
    <source>
        <dbReference type="ARBA" id="ARBA00038093"/>
    </source>
</evidence>
<dbReference type="Gene3D" id="3.40.50.1010">
    <property type="entry name" value="5'-nuclease"/>
    <property type="match status" value="1"/>
</dbReference>
<dbReference type="InterPro" id="IPR002716">
    <property type="entry name" value="PIN_dom"/>
</dbReference>
<keyword evidence="2 8" id="KW-1277">Toxin-antitoxin system</keyword>
<keyword evidence="3 8" id="KW-0540">Nuclease</keyword>
<comment type="cofactor">
    <cofactor evidence="1 8">
        <name>Mg(2+)</name>
        <dbReference type="ChEBI" id="CHEBI:18420"/>
    </cofactor>
</comment>
<keyword evidence="6 8" id="KW-0460">Magnesium</keyword>
<accession>A0A1F7I8M5</accession>
<dbReference type="PANTHER" id="PTHR33653:SF1">
    <property type="entry name" value="RIBONUCLEASE VAPC2"/>
    <property type="match status" value="1"/>
</dbReference>
<feature type="domain" description="PIN" evidence="9">
    <location>
        <begin position="4"/>
        <end position="111"/>
    </location>
</feature>
<comment type="similarity">
    <text evidence="7 8">Belongs to the PINc/VapC protein family.</text>
</comment>
<dbReference type="AlphaFoldDB" id="A0A1F7I8M5"/>
<feature type="binding site" evidence="8">
    <location>
        <position position="91"/>
    </location>
    <ligand>
        <name>Mg(2+)</name>
        <dbReference type="ChEBI" id="CHEBI:18420"/>
    </ligand>
</feature>